<feature type="transmembrane region" description="Helical" evidence="7">
    <location>
        <begin position="543"/>
        <end position="563"/>
    </location>
</feature>
<organism evidence="9 10">
    <name type="scientific">Parascedosporium putredinis</name>
    <dbReference type="NCBI Taxonomy" id="1442378"/>
    <lineage>
        <taxon>Eukaryota</taxon>
        <taxon>Fungi</taxon>
        <taxon>Dikarya</taxon>
        <taxon>Ascomycota</taxon>
        <taxon>Pezizomycotina</taxon>
        <taxon>Sordariomycetes</taxon>
        <taxon>Hypocreomycetidae</taxon>
        <taxon>Microascales</taxon>
        <taxon>Microascaceae</taxon>
        <taxon>Parascedosporium</taxon>
    </lineage>
</organism>
<evidence type="ECO:0000256" key="6">
    <source>
        <dbReference type="SAM" id="MobiDB-lite"/>
    </source>
</evidence>
<dbReference type="GO" id="GO:0010509">
    <property type="term" value="P:intracellular polyamine homeostasis"/>
    <property type="evidence" value="ECO:0007669"/>
    <property type="project" value="TreeGrafter"/>
</dbReference>
<dbReference type="InterPro" id="IPR020846">
    <property type="entry name" value="MFS_dom"/>
</dbReference>
<dbReference type="PROSITE" id="PS50850">
    <property type="entry name" value="MFS"/>
    <property type="match status" value="1"/>
</dbReference>
<dbReference type="EMBL" id="CALLCH030000012">
    <property type="protein sequence ID" value="CAI4215184.1"/>
    <property type="molecule type" value="Genomic_DNA"/>
</dbReference>
<comment type="subcellular location">
    <subcellularLocation>
        <location evidence="1">Membrane</location>
        <topology evidence="1">Multi-pass membrane protein</topology>
    </subcellularLocation>
</comment>
<keyword evidence="10" id="KW-1185">Reference proteome</keyword>
<gene>
    <name evidence="9" type="ORF">PPNO1_LOCUS4905</name>
</gene>
<dbReference type="AlphaFoldDB" id="A0A9P1MB56"/>
<feature type="transmembrane region" description="Helical" evidence="7">
    <location>
        <begin position="419"/>
        <end position="445"/>
    </location>
</feature>
<evidence type="ECO:0000256" key="2">
    <source>
        <dbReference type="ARBA" id="ARBA00022448"/>
    </source>
</evidence>
<evidence type="ECO:0000313" key="10">
    <source>
        <dbReference type="Proteomes" id="UP000838763"/>
    </source>
</evidence>
<proteinExistence type="predicted"/>
<keyword evidence="4 7" id="KW-1133">Transmembrane helix</keyword>
<feature type="transmembrane region" description="Helical" evidence="7">
    <location>
        <begin position="386"/>
        <end position="407"/>
    </location>
</feature>
<name>A0A9P1MB56_9PEZI</name>
<evidence type="ECO:0000259" key="8">
    <source>
        <dbReference type="PROSITE" id="PS50850"/>
    </source>
</evidence>
<feature type="transmembrane region" description="Helical" evidence="7">
    <location>
        <begin position="285"/>
        <end position="305"/>
    </location>
</feature>
<feature type="transmembrane region" description="Helical" evidence="7">
    <location>
        <begin position="223"/>
        <end position="249"/>
    </location>
</feature>
<reference evidence="9" key="1">
    <citation type="submission" date="2022-11" db="EMBL/GenBank/DDBJ databases">
        <authorList>
            <person name="Scott C."/>
            <person name="Bruce N."/>
        </authorList>
    </citation>
    <scope>NUCLEOTIDE SEQUENCE</scope>
</reference>
<dbReference type="Proteomes" id="UP000838763">
    <property type="component" value="Unassembled WGS sequence"/>
</dbReference>
<sequence length="608" mass="67210">MAELPQGKGGPTDLPHHRFTTKNPAPASDADRKPSETEEPDRGRDRDRDRSTPGEKDAIQDAERRRKHEHEHEHEHEHPYEQPGEHDDDEHDSGSDVESHATSDAPADRVPTRSSSTHSRAASIVPRTKRRGLLGSLTVVPEVDRPYDYSRKTKWMLTCVVSLAGVAAPLGSSIFYPALGIMAQEFHTTQTITNLSIAMYMIAMSIFPLWWSSFSEEFGRRTIYVVAFSLFVVFSVLSAVSTSISMLIVMRLLSGGASASVQAVGAGTIADIWEVRERGRAMGFFYLGPLLGPLLGPIIGGVLAQELGWRSTMWFVTIYGGVLLVLIVFCLPETLAARHSHAALRPVPTRESTVSSLSVHAKRGSEFLRRIFLNPSASSPCCASPILLTVIWAAVTFGSLYVVNISIQNAYSKPPYSFQMIIVGVLYIPPSLGYVLSSLFGGKWIDHIMIRQARKAGRYDSRGKLIFLPEERFAENAWIAGTMYPLALIFFGWTIEKGLHWIVPSIGGFFFGVGSMLVFAAATTALTEFMPRRGSEGVAVNNFVRNILSCVGAIVAEPVISAIGNGWTFTILGLFSLILGYLCIWLMRTYSQKWRVQMDAHLEKTRTR</sequence>
<dbReference type="Pfam" id="PF07690">
    <property type="entry name" value="MFS_1"/>
    <property type="match status" value="1"/>
</dbReference>
<feature type="transmembrane region" description="Helical" evidence="7">
    <location>
        <begin position="311"/>
        <end position="331"/>
    </location>
</feature>
<feature type="compositionally biased region" description="Basic and acidic residues" evidence="6">
    <location>
        <begin position="29"/>
        <end position="85"/>
    </location>
</feature>
<feature type="transmembrane region" description="Helical" evidence="7">
    <location>
        <begin position="191"/>
        <end position="211"/>
    </location>
</feature>
<keyword evidence="5 7" id="KW-0472">Membrane</keyword>
<feature type="domain" description="Major facilitator superfamily (MFS) profile" evidence="8">
    <location>
        <begin position="157"/>
        <end position="591"/>
    </location>
</feature>
<dbReference type="Gene3D" id="1.20.1250.20">
    <property type="entry name" value="MFS general substrate transporter like domains"/>
    <property type="match status" value="1"/>
</dbReference>
<evidence type="ECO:0000256" key="3">
    <source>
        <dbReference type="ARBA" id="ARBA00022692"/>
    </source>
</evidence>
<protein>
    <recommendedName>
        <fullName evidence="8">Major facilitator superfamily (MFS) profile domain-containing protein</fullName>
    </recommendedName>
</protein>
<feature type="transmembrane region" description="Helical" evidence="7">
    <location>
        <begin position="501"/>
        <end position="522"/>
    </location>
</feature>
<dbReference type="GO" id="GO:0005886">
    <property type="term" value="C:plasma membrane"/>
    <property type="evidence" value="ECO:0007669"/>
    <property type="project" value="TreeGrafter"/>
</dbReference>
<dbReference type="PANTHER" id="PTHR23502">
    <property type="entry name" value="MAJOR FACILITATOR SUPERFAMILY"/>
    <property type="match status" value="1"/>
</dbReference>
<feature type="transmembrane region" description="Helical" evidence="7">
    <location>
        <begin position="477"/>
        <end position="495"/>
    </location>
</feature>
<evidence type="ECO:0000256" key="7">
    <source>
        <dbReference type="SAM" id="Phobius"/>
    </source>
</evidence>
<feature type="transmembrane region" description="Helical" evidence="7">
    <location>
        <begin position="155"/>
        <end position="179"/>
    </location>
</feature>
<dbReference type="GO" id="GO:0015203">
    <property type="term" value="F:polyamine transmembrane transporter activity"/>
    <property type="evidence" value="ECO:0007669"/>
    <property type="project" value="TreeGrafter"/>
</dbReference>
<evidence type="ECO:0000256" key="5">
    <source>
        <dbReference type="ARBA" id="ARBA00023136"/>
    </source>
</evidence>
<comment type="caution">
    <text evidence="9">The sequence shown here is derived from an EMBL/GenBank/DDBJ whole genome shotgun (WGS) entry which is preliminary data.</text>
</comment>
<dbReference type="InterPro" id="IPR036259">
    <property type="entry name" value="MFS_trans_sf"/>
</dbReference>
<feature type="transmembrane region" description="Helical" evidence="7">
    <location>
        <begin position="255"/>
        <end position="273"/>
    </location>
</feature>
<evidence type="ECO:0000313" key="9">
    <source>
        <dbReference type="EMBL" id="CAI4215184.1"/>
    </source>
</evidence>
<dbReference type="SUPFAM" id="SSF103473">
    <property type="entry name" value="MFS general substrate transporter"/>
    <property type="match status" value="1"/>
</dbReference>
<dbReference type="InterPro" id="IPR011701">
    <property type="entry name" value="MFS"/>
</dbReference>
<dbReference type="PANTHER" id="PTHR23502:SF5">
    <property type="entry name" value="QUINIDINE RESISTANCE PROTEIN 3"/>
    <property type="match status" value="1"/>
</dbReference>
<evidence type="ECO:0000256" key="4">
    <source>
        <dbReference type="ARBA" id="ARBA00022989"/>
    </source>
</evidence>
<feature type="compositionally biased region" description="Basic and acidic residues" evidence="6">
    <location>
        <begin position="92"/>
        <end position="111"/>
    </location>
</feature>
<evidence type="ECO:0000256" key="1">
    <source>
        <dbReference type="ARBA" id="ARBA00004141"/>
    </source>
</evidence>
<feature type="compositionally biased region" description="Low complexity" evidence="6">
    <location>
        <begin position="112"/>
        <end position="123"/>
    </location>
</feature>
<dbReference type="FunFam" id="1.20.1250.20:FF:000172">
    <property type="entry name" value="MFS multidrug resistance transporter"/>
    <property type="match status" value="1"/>
</dbReference>
<keyword evidence="3 7" id="KW-0812">Transmembrane</keyword>
<dbReference type="OrthoDB" id="3936150at2759"/>
<accession>A0A9P1MB56</accession>
<keyword evidence="2" id="KW-0813">Transport</keyword>
<dbReference type="CDD" id="cd17323">
    <property type="entry name" value="MFS_Tpo1_MDR_like"/>
    <property type="match status" value="1"/>
</dbReference>
<feature type="region of interest" description="Disordered" evidence="6">
    <location>
        <begin position="1"/>
        <end position="124"/>
    </location>
</feature>
<feature type="transmembrane region" description="Helical" evidence="7">
    <location>
        <begin position="569"/>
        <end position="587"/>
    </location>
</feature>